<evidence type="ECO:0000313" key="1">
    <source>
        <dbReference type="EMBL" id="ROR41209.1"/>
    </source>
</evidence>
<dbReference type="AlphaFoldDB" id="A0AAJ4UZ47"/>
<dbReference type="SUPFAM" id="SSF52467">
    <property type="entry name" value="DHS-like NAD/FAD-binding domain"/>
    <property type="match status" value="1"/>
</dbReference>
<name>A0AAJ4UZ47_9BACT</name>
<dbReference type="InterPro" id="IPR029035">
    <property type="entry name" value="DHS-like_NAD/FAD-binding_dom"/>
</dbReference>
<proteinExistence type="predicted"/>
<protein>
    <submittedName>
        <fullName evidence="1">SIR2-like protein</fullName>
    </submittedName>
</protein>
<gene>
    <name evidence="1" type="ORF">EDC58_0696</name>
</gene>
<dbReference type="RefSeq" id="WP_123352102.1">
    <property type="nucleotide sequence ID" value="NZ_RJVK01000001.1"/>
</dbReference>
<reference evidence="1 2" key="1">
    <citation type="submission" date="2018-11" db="EMBL/GenBank/DDBJ databases">
        <title>Genomic Encyclopedia of Type Strains, Phase IV (KMG-IV): sequencing the most valuable type-strain genomes for metagenomic binning, comparative biology and taxonomic classification.</title>
        <authorList>
            <person name="Goeker M."/>
        </authorList>
    </citation>
    <scope>NUCLEOTIDE SEQUENCE [LARGE SCALE GENOMIC DNA]</scope>
    <source>
        <strain evidence="1 2">DSM 27783</strain>
    </source>
</reference>
<dbReference type="Proteomes" id="UP000272781">
    <property type="component" value="Unassembled WGS sequence"/>
</dbReference>
<sequence>MELKINKKIIENSNINFLIGSGASVPFFGVLSNIENWLTDLDKDKNINEEEYLLLKFLFYREYYQIAMKSNIDILKNTTEINFLRVKKNYENFFKIIRALIFERKSNLFSKQINVFTTNIDIFHEYVLDQLNYDFNDGFFGRFKPKLDLSSFRRTFHKESLFFNKMSEIPIFNIYKLHGSVNWKYDEGEIILDLNLSLLKEINKLLNSINITAIEDQTKTYDEIKKIITKNDFEILQKKKDIIKQFIESYEKLQIINPTKEKFQETVFKKTHYELLRIFSNELEKENTILIVIGFSFADEHIRDITIRALNYNPLLNVFVYDYDGNGVKHIEIENTKIKNNNLHIIKPQENYQYDFENINHDFENILKEIKEIKED</sequence>
<accession>A0AAJ4UZ47</accession>
<comment type="caution">
    <text evidence="1">The sequence shown here is derived from an EMBL/GenBank/DDBJ whole genome shotgun (WGS) entry which is preliminary data.</text>
</comment>
<evidence type="ECO:0000313" key="2">
    <source>
        <dbReference type="Proteomes" id="UP000272781"/>
    </source>
</evidence>
<organism evidence="1 2">
    <name type="scientific">Caminibacter pacificus</name>
    <dbReference type="NCBI Taxonomy" id="1424653"/>
    <lineage>
        <taxon>Bacteria</taxon>
        <taxon>Pseudomonadati</taxon>
        <taxon>Campylobacterota</taxon>
        <taxon>Epsilonproteobacteria</taxon>
        <taxon>Nautiliales</taxon>
        <taxon>Nautiliaceae</taxon>
        <taxon>Caminibacter</taxon>
    </lineage>
</organism>
<dbReference type="EMBL" id="RJVK01000001">
    <property type="protein sequence ID" value="ROR41209.1"/>
    <property type="molecule type" value="Genomic_DNA"/>
</dbReference>
<dbReference type="Pfam" id="PF13289">
    <property type="entry name" value="SIR2_2"/>
    <property type="match status" value="1"/>
</dbReference>